<protein>
    <submittedName>
        <fullName evidence="3">DMT family transporter</fullName>
    </submittedName>
</protein>
<accession>A0ABU9Z4B4</accession>
<feature type="transmembrane region" description="Helical" evidence="1">
    <location>
        <begin position="273"/>
        <end position="292"/>
    </location>
</feature>
<feature type="transmembrane region" description="Helical" evidence="1">
    <location>
        <begin position="20"/>
        <end position="41"/>
    </location>
</feature>
<keyword evidence="4" id="KW-1185">Reference proteome</keyword>
<dbReference type="InterPro" id="IPR037185">
    <property type="entry name" value="EmrE-like"/>
</dbReference>
<evidence type="ECO:0000313" key="4">
    <source>
        <dbReference type="Proteomes" id="UP001410394"/>
    </source>
</evidence>
<comment type="caution">
    <text evidence="3">The sequence shown here is derived from an EMBL/GenBank/DDBJ whole genome shotgun (WGS) entry which is preliminary data.</text>
</comment>
<dbReference type="PANTHER" id="PTHR22911:SF103">
    <property type="entry name" value="BLR2811 PROTEIN"/>
    <property type="match status" value="1"/>
</dbReference>
<feature type="transmembrane region" description="Helical" evidence="1">
    <location>
        <begin position="247"/>
        <end position="267"/>
    </location>
</feature>
<keyword evidence="1" id="KW-1133">Transmembrane helix</keyword>
<dbReference type="SUPFAM" id="SSF103481">
    <property type="entry name" value="Multidrug resistance efflux transporter EmrE"/>
    <property type="match status" value="2"/>
</dbReference>
<feature type="transmembrane region" description="Helical" evidence="1">
    <location>
        <begin position="81"/>
        <end position="99"/>
    </location>
</feature>
<reference evidence="3 4" key="1">
    <citation type="journal article" date="2018" name="Int. J. Syst. Evol. Microbiol.">
        <title>Uliginosibacterium sediminicola sp. nov., isolated from freshwater sediment.</title>
        <authorList>
            <person name="Hwang W.M."/>
            <person name="Kim S.M."/>
            <person name="Kang K."/>
            <person name="Ahn T.Y."/>
        </authorList>
    </citation>
    <scope>NUCLEOTIDE SEQUENCE [LARGE SCALE GENOMIC DNA]</scope>
    <source>
        <strain evidence="3 4">M1-21</strain>
    </source>
</reference>
<evidence type="ECO:0000259" key="2">
    <source>
        <dbReference type="Pfam" id="PF00892"/>
    </source>
</evidence>
<feature type="transmembrane region" description="Helical" evidence="1">
    <location>
        <begin position="216"/>
        <end position="240"/>
    </location>
</feature>
<name>A0ABU9Z4B4_9RHOO</name>
<feature type="transmembrane region" description="Helical" evidence="1">
    <location>
        <begin position="158"/>
        <end position="177"/>
    </location>
</feature>
<keyword evidence="1" id="KW-0472">Membrane</keyword>
<feature type="transmembrane region" description="Helical" evidence="1">
    <location>
        <begin position="133"/>
        <end position="152"/>
    </location>
</feature>
<gene>
    <name evidence="3" type="ORF">ABDB84_19795</name>
</gene>
<dbReference type="InterPro" id="IPR000620">
    <property type="entry name" value="EamA_dom"/>
</dbReference>
<sequence>MRLLHLARPSGLRSPLRGMLVYALALFFFAGMDAASKYLALRHSVPLVAWTRYFVHLLWMTAIFMPSMGRQLVHAQRPHWVLLRGACLIGITVFMMLALRRLPLAEATSIVYLAPLLVVLLARPILHERIGRLRWFAVLGGFAGVLLIIRPGGDLDPLGVACALLVALCMTAYQLFTRVLSYSENAVSMLYYSALLGSVVFGVLLPWFWFSEMPSLLEILLYLCLGSFGFFGHLCFTLAFRDAPASVLAPISYAQLLWAALLGWLAFEQVPDALSVLGMLVITAGGVVVALAERRRAQAG</sequence>
<dbReference type="Pfam" id="PF00892">
    <property type="entry name" value="EamA"/>
    <property type="match status" value="2"/>
</dbReference>
<dbReference type="Proteomes" id="UP001410394">
    <property type="component" value="Unassembled WGS sequence"/>
</dbReference>
<feature type="domain" description="EamA" evidence="2">
    <location>
        <begin position="17"/>
        <end position="149"/>
    </location>
</feature>
<organism evidence="3 4">
    <name type="scientific">Uliginosibacterium sediminicola</name>
    <dbReference type="NCBI Taxonomy" id="2024550"/>
    <lineage>
        <taxon>Bacteria</taxon>
        <taxon>Pseudomonadati</taxon>
        <taxon>Pseudomonadota</taxon>
        <taxon>Betaproteobacteria</taxon>
        <taxon>Rhodocyclales</taxon>
        <taxon>Zoogloeaceae</taxon>
        <taxon>Uliginosibacterium</taxon>
    </lineage>
</organism>
<evidence type="ECO:0000256" key="1">
    <source>
        <dbReference type="SAM" id="Phobius"/>
    </source>
</evidence>
<dbReference type="PANTHER" id="PTHR22911">
    <property type="entry name" value="ACYL-MALONYL CONDENSING ENZYME-RELATED"/>
    <property type="match status" value="1"/>
</dbReference>
<proteinExistence type="predicted"/>
<feature type="transmembrane region" description="Helical" evidence="1">
    <location>
        <begin position="105"/>
        <end position="126"/>
    </location>
</feature>
<evidence type="ECO:0000313" key="3">
    <source>
        <dbReference type="EMBL" id="MEN3070737.1"/>
    </source>
</evidence>
<dbReference type="EMBL" id="JBDIVE010000019">
    <property type="protein sequence ID" value="MEN3070737.1"/>
    <property type="molecule type" value="Genomic_DNA"/>
</dbReference>
<feature type="transmembrane region" description="Helical" evidence="1">
    <location>
        <begin position="53"/>
        <end position="69"/>
    </location>
</feature>
<feature type="transmembrane region" description="Helical" evidence="1">
    <location>
        <begin position="189"/>
        <end position="210"/>
    </location>
</feature>
<keyword evidence="1" id="KW-0812">Transmembrane</keyword>
<feature type="domain" description="EamA" evidence="2">
    <location>
        <begin position="158"/>
        <end position="289"/>
    </location>
</feature>
<dbReference type="RefSeq" id="WP_345921515.1">
    <property type="nucleotide sequence ID" value="NZ_JBDIVE010000019.1"/>
</dbReference>
<dbReference type="Gene3D" id="1.10.3730.20">
    <property type="match status" value="2"/>
</dbReference>